<dbReference type="InParanoid" id="D9Q172"/>
<dbReference type="AlphaFoldDB" id="D9Q172"/>
<evidence type="ECO:0000313" key="2">
    <source>
        <dbReference type="Proteomes" id="UP000000346"/>
    </source>
</evidence>
<accession>D9Q172</accession>
<keyword evidence="2" id="KW-1185">Reference proteome</keyword>
<dbReference type="STRING" id="666510.ASAC_0654"/>
<sequence>MQALSYVTRSREVLRLYRGAYSNWPLVLLNLVLRGRAKARTRLGVELSGDAALLGLVARLMAVENIATEVKRRLIEMASQNGARQKG</sequence>
<dbReference type="HOGENOM" id="CLU_2475813_0_0_2"/>
<evidence type="ECO:0000313" key="1">
    <source>
        <dbReference type="EMBL" id="ADL19060.1"/>
    </source>
</evidence>
<organism evidence="1 2">
    <name type="scientific">Acidilobus saccharovorans (strain DSM 16705 / JCM 18335 / VKM B-2471 / 345-15)</name>
    <dbReference type="NCBI Taxonomy" id="666510"/>
    <lineage>
        <taxon>Archaea</taxon>
        <taxon>Thermoproteota</taxon>
        <taxon>Thermoprotei</taxon>
        <taxon>Acidilobales</taxon>
        <taxon>Acidilobaceae</taxon>
        <taxon>Acidilobus</taxon>
    </lineage>
</organism>
<reference evidence="1 2" key="1">
    <citation type="journal article" date="2010" name="Appl. Environ. Microbiol.">
        <title>The genome sequence of the crenarchaeon Acidilobus saccharovorans supports a new order, Acidilobales, and suggests an important ecological role in terrestrial acidic hot springs.</title>
        <authorList>
            <person name="Mardanov A.V."/>
            <person name="Svetlitchnyi V.A."/>
            <person name="Beletsky A.V."/>
            <person name="Prokofeva M.I."/>
            <person name="Bonch-Osmolovskaya E.A."/>
            <person name="Ravin N.V."/>
            <person name="Skryabin K.G."/>
        </authorList>
    </citation>
    <scope>NUCLEOTIDE SEQUENCE [LARGE SCALE GENOMIC DNA]</scope>
    <source>
        <strain evidence="2">DSM 16705 / JCM 18335 / VKM B-2471 / 345-15</strain>
    </source>
</reference>
<dbReference type="EMBL" id="CP001742">
    <property type="protein sequence ID" value="ADL19060.1"/>
    <property type="molecule type" value="Genomic_DNA"/>
</dbReference>
<proteinExistence type="predicted"/>
<dbReference type="Proteomes" id="UP000000346">
    <property type="component" value="Chromosome"/>
</dbReference>
<protein>
    <submittedName>
        <fullName evidence="1">Uncharacterized protein</fullName>
    </submittedName>
</protein>
<name>D9Q172_ACIS3</name>
<dbReference type="KEGG" id="asc:ASAC_0654"/>
<dbReference type="GeneID" id="9498887"/>
<dbReference type="RefSeq" id="WP_013266572.1">
    <property type="nucleotide sequence ID" value="NC_014374.1"/>
</dbReference>
<gene>
    <name evidence="1" type="ordered locus">ASAC_0654</name>
</gene>